<dbReference type="OrthoDB" id="9810850at2"/>
<dbReference type="KEGG" id="kan:IMCC3317_35710"/>
<protein>
    <submittedName>
        <fullName evidence="9">Putative cytochrome c oxidase subunit 3</fullName>
        <ecNumber evidence="9">1.9.3.1</ecNumber>
    </submittedName>
</protein>
<keyword evidence="4 7" id="KW-0812">Transmembrane</keyword>
<dbReference type="GO" id="GO:0004129">
    <property type="term" value="F:cytochrome-c oxidase activity"/>
    <property type="evidence" value="ECO:0007669"/>
    <property type="project" value="InterPro"/>
</dbReference>
<evidence type="ECO:0000313" key="9">
    <source>
        <dbReference type="EMBL" id="QHI38184.1"/>
    </source>
</evidence>
<dbReference type="InterPro" id="IPR024791">
    <property type="entry name" value="Cyt_c/ubiquinol_Oxase_su3"/>
</dbReference>
<dbReference type="PROSITE" id="PS50253">
    <property type="entry name" value="COX3"/>
    <property type="match status" value="1"/>
</dbReference>
<dbReference type="PANTHER" id="PTHR11403:SF2">
    <property type="entry name" value="CYTOCHROME BO(3) UBIQUINOL OXIDASE SUBUNIT 3"/>
    <property type="match status" value="1"/>
</dbReference>
<comment type="subcellular location">
    <subcellularLocation>
        <location evidence="1">Cell membrane</location>
        <topology evidence="1">Multi-pass membrane protein</topology>
    </subcellularLocation>
</comment>
<evidence type="ECO:0000256" key="7">
    <source>
        <dbReference type="SAM" id="Phobius"/>
    </source>
</evidence>
<dbReference type="AlphaFoldDB" id="A0A7L4ZQM2"/>
<feature type="transmembrane region" description="Helical" evidence="7">
    <location>
        <begin position="296"/>
        <end position="320"/>
    </location>
</feature>
<organism evidence="9 10">
    <name type="scientific">Kordia antarctica</name>
    <dbReference type="NCBI Taxonomy" id="1218801"/>
    <lineage>
        <taxon>Bacteria</taxon>
        <taxon>Pseudomonadati</taxon>
        <taxon>Bacteroidota</taxon>
        <taxon>Flavobacteriia</taxon>
        <taxon>Flavobacteriales</taxon>
        <taxon>Flavobacteriaceae</taxon>
        <taxon>Kordia</taxon>
    </lineage>
</organism>
<feature type="transmembrane region" description="Helical" evidence="7">
    <location>
        <begin position="79"/>
        <end position="99"/>
    </location>
</feature>
<evidence type="ECO:0000256" key="4">
    <source>
        <dbReference type="ARBA" id="ARBA00022692"/>
    </source>
</evidence>
<proteinExistence type="inferred from homology"/>
<dbReference type="InterPro" id="IPR013833">
    <property type="entry name" value="Cyt_c_oxidase_su3_a-hlx"/>
</dbReference>
<sequence>MKATVSNTDTEGKVWGGGNQPLKASYGKLMMWFFLLSDALTFSGFLAAYGFSRFKFIDSWPIADEVYNHFPFFHGDHPMYFVALMTFILIASSVTMVLAVDAGHHMNKAKVTFYMFLTIIGGAIFLGSQAWEWTNFIQGSYGALETKGGQILQFVDTHMEEGDEKMHRVSVEDFATASHKERVRHESKEGLWFTSEAALPTYSVQDVITGFNTKENLAVRTQELMPNVADLKTSENPADVAKAARYESLYMNADKTGQKGVLTRAGSEKALKDAVVYVKGANLVHNEYGNRLFGDFFFFITGFHGFHVFSGVIFNIIIFFNVILGTYDRRKNNYEMVEKVGLYWHFVDLVWVFVFTFFYLV</sequence>
<evidence type="ECO:0000256" key="2">
    <source>
        <dbReference type="ARBA" id="ARBA00010581"/>
    </source>
</evidence>
<dbReference type="Pfam" id="PF00510">
    <property type="entry name" value="COX3"/>
    <property type="match status" value="1"/>
</dbReference>
<dbReference type="SUPFAM" id="SSF81452">
    <property type="entry name" value="Cytochrome c oxidase subunit III-like"/>
    <property type="match status" value="2"/>
</dbReference>
<dbReference type="InterPro" id="IPR000298">
    <property type="entry name" value="Cyt_c_oxidase-like_su3"/>
</dbReference>
<comment type="similarity">
    <text evidence="2">Belongs to the cytochrome c oxidase subunit 3 family.</text>
</comment>
<keyword evidence="10" id="KW-1185">Reference proteome</keyword>
<dbReference type="Gene3D" id="1.20.120.80">
    <property type="entry name" value="Cytochrome c oxidase, subunit III, four-helix bundle"/>
    <property type="match status" value="2"/>
</dbReference>
<dbReference type="PANTHER" id="PTHR11403">
    <property type="entry name" value="CYTOCHROME C OXIDASE SUBUNIT III"/>
    <property type="match status" value="1"/>
</dbReference>
<accession>A0A7L4ZQM2</accession>
<dbReference type="InterPro" id="IPR035973">
    <property type="entry name" value="Cyt_c_oxidase_su3-like_sf"/>
</dbReference>
<evidence type="ECO:0000256" key="5">
    <source>
        <dbReference type="ARBA" id="ARBA00022989"/>
    </source>
</evidence>
<evidence type="ECO:0000256" key="1">
    <source>
        <dbReference type="ARBA" id="ARBA00004651"/>
    </source>
</evidence>
<dbReference type="Proteomes" id="UP000464657">
    <property type="component" value="Chromosome"/>
</dbReference>
<feature type="transmembrane region" description="Helical" evidence="7">
    <location>
        <begin position="341"/>
        <end position="360"/>
    </location>
</feature>
<name>A0A7L4ZQM2_9FLAO</name>
<keyword evidence="9" id="KW-0560">Oxidoreductase</keyword>
<evidence type="ECO:0000313" key="10">
    <source>
        <dbReference type="Proteomes" id="UP000464657"/>
    </source>
</evidence>
<keyword evidence="3" id="KW-1003">Cell membrane</keyword>
<reference evidence="9 10" key="1">
    <citation type="journal article" date="2013" name="Int. J. Syst. Evol. Microbiol.">
        <title>Kordia antarctica sp. nov., isolated from Antarctic seawater.</title>
        <authorList>
            <person name="Baek K."/>
            <person name="Choi A."/>
            <person name="Kang I."/>
            <person name="Lee K."/>
            <person name="Cho J.C."/>
        </authorList>
    </citation>
    <scope>NUCLEOTIDE SEQUENCE [LARGE SCALE GENOMIC DNA]</scope>
    <source>
        <strain evidence="9 10">IMCC3317</strain>
    </source>
</reference>
<dbReference type="EMBL" id="CP019288">
    <property type="protein sequence ID" value="QHI38184.1"/>
    <property type="molecule type" value="Genomic_DNA"/>
</dbReference>
<dbReference type="GO" id="GO:0019646">
    <property type="term" value="P:aerobic electron transport chain"/>
    <property type="evidence" value="ECO:0007669"/>
    <property type="project" value="InterPro"/>
</dbReference>
<evidence type="ECO:0000259" key="8">
    <source>
        <dbReference type="PROSITE" id="PS50253"/>
    </source>
</evidence>
<feature type="domain" description="Heme-copper oxidase subunit III family profile" evidence="8">
    <location>
        <begin position="1"/>
        <end position="361"/>
    </location>
</feature>
<dbReference type="GO" id="GO:0016491">
    <property type="term" value="F:oxidoreductase activity"/>
    <property type="evidence" value="ECO:0007669"/>
    <property type="project" value="UniProtKB-KW"/>
</dbReference>
<dbReference type="EC" id="1.9.3.1" evidence="9"/>
<feature type="transmembrane region" description="Helical" evidence="7">
    <location>
        <begin position="111"/>
        <end position="131"/>
    </location>
</feature>
<evidence type="ECO:0000256" key="3">
    <source>
        <dbReference type="ARBA" id="ARBA00022475"/>
    </source>
</evidence>
<evidence type="ECO:0000256" key="6">
    <source>
        <dbReference type="ARBA" id="ARBA00023136"/>
    </source>
</evidence>
<dbReference type="GO" id="GO:0005886">
    <property type="term" value="C:plasma membrane"/>
    <property type="evidence" value="ECO:0007669"/>
    <property type="project" value="UniProtKB-SubCell"/>
</dbReference>
<dbReference type="RefSeq" id="WP_160130746.1">
    <property type="nucleotide sequence ID" value="NZ_CP019288.1"/>
</dbReference>
<gene>
    <name evidence="9" type="primary">ctaE_2</name>
    <name evidence="9" type="ORF">IMCC3317_35710</name>
</gene>
<keyword evidence="6 7" id="KW-0472">Membrane</keyword>
<feature type="transmembrane region" description="Helical" evidence="7">
    <location>
        <begin position="29"/>
        <end position="51"/>
    </location>
</feature>
<keyword evidence="5 7" id="KW-1133">Transmembrane helix</keyword>